<name>A0AAF0DDE4_9EURO</name>
<dbReference type="AlphaFoldDB" id="A0AAF0DDE4"/>
<organism evidence="1 2">
    <name type="scientific">Emydomyces testavorans</name>
    <dbReference type="NCBI Taxonomy" id="2070801"/>
    <lineage>
        <taxon>Eukaryota</taxon>
        <taxon>Fungi</taxon>
        <taxon>Dikarya</taxon>
        <taxon>Ascomycota</taxon>
        <taxon>Pezizomycotina</taxon>
        <taxon>Eurotiomycetes</taxon>
        <taxon>Eurotiomycetidae</taxon>
        <taxon>Onygenales</taxon>
        <taxon>Nannizziopsiaceae</taxon>
        <taxon>Emydomyces</taxon>
    </lineage>
</organism>
<keyword evidence="2" id="KW-1185">Reference proteome</keyword>
<evidence type="ECO:0000313" key="2">
    <source>
        <dbReference type="Proteomes" id="UP001219355"/>
    </source>
</evidence>
<sequence>MEWARTTSAAAYNYVRSWVEDLYLSYNKENRTSYVVKDNLNKTKVTGDENIDGVQDSVNEVVGNTVAPGQVGGIAGGAIDQNLLRGNFR</sequence>
<dbReference type="EMBL" id="CP120627">
    <property type="protein sequence ID" value="WEW55671.1"/>
    <property type="molecule type" value="Genomic_DNA"/>
</dbReference>
<accession>A0AAF0DDE4</accession>
<evidence type="ECO:0000313" key="1">
    <source>
        <dbReference type="EMBL" id="WEW55671.1"/>
    </source>
</evidence>
<reference evidence="1" key="1">
    <citation type="submission" date="2023-03" db="EMBL/GenBank/DDBJ databases">
        <title>Emydomyces testavorans Genome Sequence.</title>
        <authorList>
            <person name="Hoyer L."/>
        </authorList>
    </citation>
    <scope>NUCLEOTIDE SEQUENCE</scope>
    <source>
        <strain evidence="1">16-2883</strain>
    </source>
</reference>
<gene>
    <name evidence="1" type="ORF">PRK78_001104</name>
</gene>
<protein>
    <submittedName>
        <fullName evidence="1">Uncharacterized protein</fullName>
    </submittedName>
</protein>
<dbReference type="Proteomes" id="UP001219355">
    <property type="component" value="Chromosome 1"/>
</dbReference>
<proteinExistence type="predicted"/>